<dbReference type="InterPro" id="IPR050358">
    <property type="entry name" value="RSE1/DDB1/CFT1"/>
</dbReference>
<reference evidence="2" key="1">
    <citation type="journal article" date="2014" name="Science">
        <title>Ancient hybridizations among the ancestral genomes of bread wheat.</title>
        <authorList>
            <consortium name="International Wheat Genome Sequencing Consortium,"/>
            <person name="Marcussen T."/>
            <person name="Sandve S.R."/>
            <person name="Heier L."/>
            <person name="Spannagl M."/>
            <person name="Pfeifer M."/>
            <person name="Jakobsen K.S."/>
            <person name="Wulff B.B."/>
            <person name="Steuernagel B."/>
            <person name="Mayer K.F."/>
            <person name="Olsen O.A."/>
        </authorList>
    </citation>
    <scope>NUCLEOTIDE SEQUENCE [LARGE SCALE GENOMIC DNA]</scope>
    <source>
        <strain evidence="2">cv. AL8/78</strain>
    </source>
</reference>
<dbReference type="AlphaFoldDB" id="A0A453AF75"/>
<reference evidence="1" key="5">
    <citation type="journal article" date="2021" name="G3 (Bethesda)">
        <title>Aegilops tauschii genome assembly Aet v5.0 features greater sequence contiguity and improved annotation.</title>
        <authorList>
            <person name="Wang L."/>
            <person name="Zhu T."/>
            <person name="Rodriguez J.C."/>
            <person name="Deal K.R."/>
            <person name="Dubcovsky J."/>
            <person name="McGuire P.E."/>
            <person name="Lux T."/>
            <person name="Spannagl M."/>
            <person name="Mayer K.F.X."/>
            <person name="Baldrich P."/>
            <person name="Meyers B.C."/>
            <person name="Huo N."/>
            <person name="Gu Y.Q."/>
            <person name="Zhou H."/>
            <person name="Devos K.M."/>
            <person name="Bennetzen J.L."/>
            <person name="Unver T."/>
            <person name="Budak H."/>
            <person name="Gulick P.J."/>
            <person name="Galiba G."/>
            <person name="Kalapos B."/>
            <person name="Nelson D.R."/>
            <person name="Li P."/>
            <person name="You F.M."/>
            <person name="Luo M.C."/>
            <person name="Dvorak J."/>
        </authorList>
    </citation>
    <scope>NUCLEOTIDE SEQUENCE [LARGE SCALE GENOMIC DNA]</scope>
    <source>
        <strain evidence="1">cv. AL8/78</strain>
    </source>
</reference>
<organism evidence="1 2">
    <name type="scientific">Aegilops tauschii subsp. strangulata</name>
    <name type="common">Goatgrass</name>
    <dbReference type="NCBI Taxonomy" id="200361"/>
    <lineage>
        <taxon>Eukaryota</taxon>
        <taxon>Viridiplantae</taxon>
        <taxon>Streptophyta</taxon>
        <taxon>Embryophyta</taxon>
        <taxon>Tracheophyta</taxon>
        <taxon>Spermatophyta</taxon>
        <taxon>Magnoliopsida</taxon>
        <taxon>Liliopsida</taxon>
        <taxon>Poales</taxon>
        <taxon>Poaceae</taxon>
        <taxon>BOP clade</taxon>
        <taxon>Pooideae</taxon>
        <taxon>Triticodae</taxon>
        <taxon>Triticeae</taxon>
        <taxon>Triticinae</taxon>
        <taxon>Aegilops</taxon>
    </lineage>
</organism>
<dbReference type="Gene3D" id="2.130.10.10">
    <property type="entry name" value="YVTN repeat-like/Quinoprotein amine dehydrogenase"/>
    <property type="match status" value="1"/>
</dbReference>
<evidence type="ECO:0000313" key="2">
    <source>
        <dbReference type="Proteomes" id="UP000015105"/>
    </source>
</evidence>
<dbReference type="InterPro" id="IPR015943">
    <property type="entry name" value="WD40/YVTN_repeat-like_dom_sf"/>
</dbReference>
<reference evidence="2" key="2">
    <citation type="journal article" date="2017" name="Nat. Plants">
        <title>The Aegilops tauschii genome reveals multiple impacts of transposons.</title>
        <authorList>
            <person name="Zhao G."/>
            <person name="Zou C."/>
            <person name="Li K."/>
            <person name="Wang K."/>
            <person name="Li T."/>
            <person name="Gao L."/>
            <person name="Zhang X."/>
            <person name="Wang H."/>
            <person name="Yang Z."/>
            <person name="Liu X."/>
            <person name="Jiang W."/>
            <person name="Mao L."/>
            <person name="Kong X."/>
            <person name="Jiao Y."/>
            <person name="Jia J."/>
        </authorList>
    </citation>
    <scope>NUCLEOTIDE SEQUENCE [LARGE SCALE GENOMIC DNA]</scope>
    <source>
        <strain evidence="2">cv. AL8/78</strain>
    </source>
</reference>
<proteinExistence type="predicted"/>
<name>A0A453AF75_AEGTS</name>
<protein>
    <submittedName>
        <fullName evidence="1">Uncharacterized protein</fullName>
    </submittedName>
</protein>
<dbReference type="EnsemblPlants" id="AET2Gv20112100.6">
    <property type="protein sequence ID" value="AET2Gv20112100.6"/>
    <property type="gene ID" value="AET2Gv20112100"/>
</dbReference>
<reference evidence="1" key="3">
    <citation type="journal article" date="2017" name="Nature">
        <title>Genome sequence of the progenitor of the wheat D genome Aegilops tauschii.</title>
        <authorList>
            <person name="Luo M.C."/>
            <person name="Gu Y.Q."/>
            <person name="Puiu D."/>
            <person name="Wang H."/>
            <person name="Twardziok S.O."/>
            <person name="Deal K.R."/>
            <person name="Huo N."/>
            <person name="Zhu T."/>
            <person name="Wang L."/>
            <person name="Wang Y."/>
            <person name="McGuire P.E."/>
            <person name="Liu S."/>
            <person name="Long H."/>
            <person name="Ramasamy R.K."/>
            <person name="Rodriguez J.C."/>
            <person name="Van S.L."/>
            <person name="Yuan L."/>
            <person name="Wang Z."/>
            <person name="Xia Z."/>
            <person name="Xiao L."/>
            <person name="Anderson O.D."/>
            <person name="Ouyang S."/>
            <person name="Liang Y."/>
            <person name="Zimin A.V."/>
            <person name="Pertea G."/>
            <person name="Qi P."/>
            <person name="Bennetzen J.L."/>
            <person name="Dai X."/>
            <person name="Dawson M.W."/>
            <person name="Muller H.G."/>
            <person name="Kugler K."/>
            <person name="Rivarola-Duarte L."/>
            <person name="Spannagl M."/>
            <person name="Mayer K.F.X."/>
            <person name="Lu F.H."/>
            <person name="Bevan M.W."/>
            <person name="Leroy P."/>
            <person name="Li P."/>
            <person name="You F.M."/>
            <person name="Sun Q."/>
            <person name="Liu Z."/>
            <person name="Lyons E."/>
            <person name="Wicker T."/>
            <person name="Salzberg S.L."/>
            <person name="Devos K.M."/>
            <person name="Dvorak J."/>
        </authorList>
    </citation>
    <scope>NUCLEOTIDE SEQUENCE [LARGE SCALE GENOMIC DNA]</scope>
    <source>
        <strain evidence="1">cv. AL8/78</strain>
    </source>
</reference>
<dbReference type="Gramene" id="AET2Gv20112100.6">
    <property type="protein sequence ID" value="AET2Gv20112100.6"/>
    <property type="gene ID" value="AET2Gv20112100"/>
</dbReference>
<dbReference type="Proteomes" id="UP000015105">
    <property type="component" value="Chromosome 2D"/>
</dbReference>
<reference evidence="1" key="4">
    <citation type="submission" date="2019-03" db="UniProtKB">
        <authorList>
            <consortium name="EnsemblPlants"/>
        </authorList>
    </citation>
    <scope>IDENTIFICATION</scope>
</reference>
<dbReference type="PANTHER" id="PTHR10644">
    <property type="entry name" value="DNA REPAIR/RNA PROCESSING CPSF FAMILY"/>
    <property type="match status" value="1"/>
</dbReference>
<accession>A0A453AF75</accession>
<keyword evidence="2" id="KW-1185">Reference proteome</keyword>
<sequence length="237" mass="26145">MAVLSDGAENRRDSIALAFRDAKITCLEFDDAIHGLRTSSMHCFEGPEWQHLKRGRESFAWGPVIKSDPLGRCGAALIYGLQMAILKAAQVGQSLVGEDEPTRALSSSAVRVESSYLIDLRALETNHVKDFTFVHGYIEPVLVILHEREPTWTGRISSKHHTCMISAFSISMTLKQHPVIWSAANLPHDAYQILSVPPPIGGVLVVCANSIHYHSQSTSCSLALNNFSSQPDGRYYL</sequence>
<evidence type="ECO:0000313" key="1">
    <source>
        <dbReference type="EnsemblPlants" id="AET2Gv20112100.6"/>
    </source>
</evidence>